<keyword evidence="6 11" id="KW-0500">Molybdenum</keyword>
<keyword evidence="11" id="KW-0997">Cell inner membrane</keyword>
<dbReference type="RefSeq" id="WP_187776951.1">
    <property type="nucleotide sequence ID" value="NZ_JACTUZ010000004.1"/>
</dbReference>
<name>A0ABR7R264_9PROT</name>
<dbReference type="PROSITE" id="PS50928">
    <property type="entry name" value="ABC_TM1"/>
    <property type="match status" value="1"/>
</dbReference>
<keyword evidence="14" id="KW-1185">Reference proteome</keyword>
<keyword evidence="7 10" id="KW-0812">Transmembrane</keyword>
<reference evidence="13 14" key="1">
    <citation type="journal article" date="2009" name="Int. J. Syst. Evol. Microbiol.">
        <title>Transfer of Teichococcus ludipueritiae and Muricoccus roseus to the genus Roseomonas, as Roseomonas ludipueritiae comb. nov. and Roseomonas rosea comb. nov., respectively, and emended description of the genus Roseomonas.</title>
        <authorList>
            <person name="Sanchez-Porro C."/>
            <person name="Gallego V."/>
            <person name="Busse H.J."/>
            <person name="Kampfer P."/>
            <person name="Ventosa A."/>
        </authorList>
    </citation>
    <scope>NUCLEOTIDE SEQUENCE [LARGE SCALE GENOMIC DNA]</scope>
    <source>
        <strain evidence="13 14">DSM 14915</strain>
    </source>
</reference>
<evidence type="ECO:0000256" key="5">
    <source>
        <dbReference type="ARBA" id="ARBA00022475"/>
    </source>
</evidence>
<evidence type="ECO:0000256" key="9">
    <source>
        <dbReference type="ARBA" id="ARBA00023136"/>
    </source>
</evidence>
<dbReference type="PANTHER" id="PTHR30183:SF3">
    <property type="entry name" value="MOLYBDENUM TRANSPORT SYSTEM PERMEASE PROTEIN MODB"/>
    <property type="match status" value="1"/>
</dbReference>
<comment type="similarity">
    <text evidence="3 11">Belongs to the binding-protein-dependent transport system permease family. CysTW subfamily.</text>
</comment>
<evidence type="ECO:0000256" key="2">
    <source>
        <dbReference type="ARBA" id="ARBA00004651"/>
    </source>
</evidence>
<protein>
    <recommendedName>
        <fullName evidence="11">Molybdenum transport system permease</fullName>
    </recommendedName>
</protein>
<dbReference type="InterPro" id="IPR035906">
    <property type="entry name" value="MetI-like_sf"/>
</dbReference>
<gene>
    <name evidence="13" type="primary">modB</name>
    <name evidence="13" type="ORF">IBL25_02340</name>
</gene>
<keyword evidence="8 10" id="KW-1133">Transmembrane helix</keyword>
<feature type="transmembrane region" description="Helical" evidence="10">
    <location>
        <begin position="12"/>
        <end position="38"/>
    </location>
</feature>
<proteinExistence type="inferred from homology"/>
<dbReference type="InterPro" id="IPR000515">
    <property type="entry name" value="MetI-like"/>
</dbReference>
<sequence length="233" mass="24439">MTWLSPEEWQAVRLSLAVALRSVAFGLPPAVLVAWLLARGRFPGRGLLDAFVHLPLVMPPVVIGWLLLVIFGIRGPVGAWLHDWLGVRLVFTTAGAALATGVMSFPLIVRAVRLSLDAVDPGLEEAARTLGAGPLDRFVTVTLPLITPGILSGAITAFAAGLGEFGAVITFASNIPGETQTLPLAIYSATQTPGGEATAARLAAFSFAMAVVGLLLAEFVGRRMQVLLGRAPR</sequence>
<dbReference type="Proteomes" id="UP000603940">
    <property type="component" value="Unassembled WGS sequence"/>
</dbReference>
<comment type="function">
    <text evidence="1 11">Part of the binding-protein-dependent transport system for molybdenum; probably responsible for the translocation of the substrate across the membrane.</text>
</comment>
<comment type="subcellular location">
    <subcellularLocation>
        <location evidence="11">Cell inner membrane</location>
        <topology evidence="11">Multi-pass membrane protein</topology>
    </subcellularLocation>
    <subcellularLocation>
        <location evidence="2 10">Cell membrane</location>
        <topology evidence="2 10">Multi-pass membrane protein</topology>
    </subcellularLocation>
</comment>
<dbReference type="Gene3D" id="1.10.3720.10">
    <property type="entry name" value="MetI-like"/>
    <property type="match status" value="1"/>
</dbReference>
<feature type="transmembrane region" description="Helical" evidence="10">
    <location>
        <begin position="202"/>
        <end position="220"/>
    </location>
</feature>
<evidence type="ECO:0000256" key="4">
    <source>
        <dbReference type="ARBA" id="ARBA00022448"/>
    </source>
</evidence>
<evidence type="ECO:0000256" key="10">
    <source>
        <dbReference type="RuleBase" id="RU363032"/>
    </source>
</evidence>
<dbReference type="SUPFAM" id="SSF161098">
    <property type="entry name" value="MetI-like"/>
    <property type="match status" value="1"/>
</dbReference>
<evidence type="ECO:0000256" key="1">
    <source>
        <dbReference type="ARBA" id="ARBA00002949"/>
    </source>
</evidence>
<feature type="transmembrane region" description="Helical" evidence="10">
    <location>
        <begin position="138"/>
        <end position="160"/>
    </location>
</feature>
<organism evidence="13 14">
    <name type="scientific">Pseudoroseomonas ludipueritiae</name>
    <dbReference type="NCBI Taxonomy" id="198093"/>
    <lineage>
        <taxon>Bacteria</taxon>
        <taxon>Pseudomonadati</taxon>
        <taxon>Pseudomonadota</taxon>
        <taxon>Alphaproteobacteria</taxon>
        <taxon>Acetobacterales</taxon>
        <taxon>Acetobacteraceae</taxon>
        <taxon>Pseudoroseomonas</taxon>
    </lineage>
</organism>
<keyword evidence="4 10" id="KW-0813">Transport</keyword>
<feature type="transmembrane region" description="Helical" evidence="10">
    <location>
        <begin position="85"/>
        <end position="109"/>
    </location>
</feature>
<dbReference type="NCBIfam" id="NF006939">
    <property type="entry name" value="PRK09421.1"/>
    <property type="match status" value="1"/>
</dbReference>
<evidence type="ECO:0000256" key="11">
    <source>
        <dbReference type="RuleBase" id="RU365097"/>
    </source>
</evidence>
<evidence type="ECO:0000259" key="12">
    <source>
        <dbReference type="PROSITE" id="PS50928"/>
    </source>
</evidence>
<comment type="caution">
    <text evidence="13">The sequence shown here is derived from an EMBL/GenBank/DDBJ whole genome shotgun (WGS) entry which is preliminary data.</text>
</comment>
<keyword evidence="9 10" id="KW-0472">Membrane</keyword>
<evidence type="ECO:0000256" key="6">
    <source>
        <dbReference type="ARBA" id="ARBA00022505"/>
    </source>
</evidence>
<keyword evidence="5" id="KW-1003">Cell membrane</keyword>
<dbReference type="PANTHER" id="PTHR30183">
    <property type="entry name" value="MOLYBDENUM TRANSPORT SYSTEM PERMEASE PROTEIN MODB"/>
    <property type="match status" value="1"/>
</dbReference>
<dbReference type="InterPro" id="IPR011867">
    <property type="entry name" value="ModB_ABC"/>
</dbReference>
<feature type="domain" description="ABC transmembrane type-1" evidence="12">
    <location>
        <begin position="12"/>
        <end position="220"/>
    </location>
</feature>
<evidence type="ECO:0000256" key="3">
    <source>
        <dbReference type="ARBA" id="ARBA00007069"/>
    </source>
</evidence>
<evidence type="ECO:0000313" key="13">
    <source>
        <dbReference type="EMBL" id="MBC9175784.1"/>
    </source>
</evidence>
<accession>A0ABR7R264</accession>
<evidence type="ECO:0000256" key="7">
    <source>
        <dbReference type="ARBA" id="ARBA00022692"/>
    </source>
</evidence>
<dbReference type="Pfam" id="PF00528">
    <property type="entry name" value="BPD_transp_1"/>
    <property type="match status" value="1"/>
</dbReference>
<feature type="transmembrane region" description="Helical" evidence="10">
    <location>
        <begin position="50"/>
        <end position="73"/>
    </location>
</feature>
<dbReference type="NCBIfam" id="TIGR02141">
    <property type="entry name" value="modB_ABC"/>
    <property type="match status" value="1"/>
</dbReference>
<dbReference type="CDD" id="cd06261">
    <property type="entry name" value="TM_PBP2"/>
    <property type="match status" value="1"/>
</dbReference>
<dbReference type="EMBL" id="JACTUZ010000004">
    <property type="protein sequence ID" value="MBC9175784.1"/>
    <property type="molecule type" value="Genomic_DNA"/>
</dbReference>
<evidence type="ECO:0000313" key="14">
    <source>
        <dbReference type="Proteomes" id="UP000603940"/>
    </source>
</evidence>
<evidence type="ECO:0000256" key="8">
    <source>
        <dbReference type="ARBA" id="ARBA00022989"/>
    </source>
</evidence>